<dbReference type="Proteomes" id="UP000094626">
    <property type="component" value="Chromosome"/>
</dbReference>
<keyword evidence="3" id="KW-1185">Reference proteome</keyword>
<organism evidence="2 3">
    <name type="scientific">Novosphingobium resinovorum</name>
    <dbReference type="NCBI Taxonomy" id="158500"/>
    <lineage>
        <taxon>Bacteria</taxon>
        <taxon>Pseudomonadati</taxon>
        <taxon>Pseudomonadota</taxon>
        <taxon>Alphaproteobacteria</taxon>
        <taxon>Sphingomonadales</taxon>
        <taxon>Sphingomonadaceae</taxon>
        <taxon>Novosphingobium</taxon>
    </lineage>
</organism>
<dbReference type="AlphaFoldDB" id="A0A1D8A2F1"/>
<feature type="signal peptide" evidence="1">
    <location>
        <begin position="1"/>
        <end position="24"/>
    </location>
</feature>
<name>A0A1D8A2F1_9SPHN</name>
<keyword evidence="1" id="KW-0732">Signal</keyword>
<accession>A0A1D8A2F1</accession>
<reference evidence="3" key="1">
    <citation type="journal article" date="2017" name="J. Biotechnol.">
        <title>Complete genome sequence of Novosphingobium resinovorum SA1, a versatile xenobiotic-degrading bacterium capable of utilizing sulfanilic acid.</title>
        <authorList>
            <person name="Hegedus B."/>
            <person name="Kos P.B."/>
            <person name="Balint B."/>
            <person name="Maroti G."/>
            <person name="Gan H.M."/>
            <person name="Perei K."/>
            <person name="Rakhely G."/>
        </authorList>
    </citation>
    <scope>NUCLEOTIDE SEQUENCE [LARGE SCALE GENOMIC DNA]</scope>
    <source>
        <strain evidence="3">SA1</strain>
    </source>
</reference>
<evidence type="ECO:0000313" key="3">
    <source>
        <dbReference type="Proteomes" id="UP000094626"/>
    </source>
</evidence>
<dbReference type="EMBL" id="CP017075">
    <property type="protein sequence ID" value="AOR76288.1"/>
    <property type="molecule type" value="Genomic_DNA"/>
</dbReference>
<evidence type="ECO:0000313" key="2">
    <source>
        <dbReference type="EMBL" id="AOR76288.1"/>
    </source>
</evidence>
<feature type="chain" id="PRO_5009104634" description="Secreted protein" evidence="1">
    <location>
        <begin position="25"/>
        <end position="120"/>
    </location>
</feature>
<protein>
    <recommendedName>
        <fullName evidence="4">Secreted protein</fullName>
    </recommendedName>
</protein>
<sequence length="120" mass="12996">MNMKLSLAVAAFGLGTFATYPAMAQTASCYRLGNVASCTATQTMGDNPAQQRYSGFQEVERLRDKNEEREAVRQEQGLREEVGTLIADGKCADARKAALRAGDFALAKEAGSMCQPAQRR</sequence>
<evidence type="ECO:0008006" key="4">
    <source>
        <dbReference type="Google" id="ProtNLM"/>
    </source>
</evidence>
<gene>
    <name evidence="2" type="ORF">BES08_05585</name>
</gene>
<dbReference type="KEGG" id="nre:BES08_05585"/>
<evidence type="ECO:0000256" key="1">
    <source>
        <dbReference type="SAM" id="SignalP"/>
    </source>
</evidence>
<proteinExistence type="predicted"/>